<dbReference type="InterPro" id="IPR036390">
    <property type="entry name" value="WH_DNA-bd_sf"/>
</dbReference>
<dbReference type="SMART" id="SM00345">
    <property type="entry name" value="HTH_GNTR"/>
    <property type="match status" value="1"/>
</dbReference>
<dbReference type="SUPFAM" id="SSF64288">
    <property type="entry name" value="Chorismate lyase-like"/>
    <property type="match status" value="1"/>
</dbReference>
<dbReference type="PANTHER" id="PTHR44846:SF1">
    <property type="entry name" value="MANNOSYL-D-GLYCERATE TRANSPORT_METABOLISM SYSTEM REPRESSOR MNGR-RELATED"/>
    <property type="match status" value="1"/>
</dbReference>
<dbReference type="SMART" id="SM00866">
    <property type="entry name" value="UTRA"/>
    <property type="match status" value="1"/>
</dbReference>
<dbReference type="Pfam" id="PF00392">
    <property type="entry name" value="GntR"/>
    <property type="match status" value="1"/>
</dbReference>
<dbReference type="PRINTS" id="PR00035">
    <property type="entry name" value="HTHGNTR"/>
</dbReference>
<gene>
    <name evidence="5" type="ORF">ACFSCS_04125</name>
</gene>
<dbReference type="EMBL" id="JBHUFZ010000008">
    <property type="protein sequence ID" value="MFD1889375.1"/>
    <property type="molecule type" value="Genomic_DNA"/>
</dbReference>
<proteinExistence type="predicted"/>
<dbReference type="Gene3D" id="1.10.10.10">
    <property type="entry name" value="Winged helix-like DNA-binding domain superfamily/Winged helix DNA-binding domain"/>
    <property type="match status" value="1"/>
</dbReference>
<evidence type="ECO:0000259" key="4">
    <source>
        <dbReference type="PROSITE" id="PS50949"/>
    </source>
</evidence>
<evidence type="ECO:0000256" key="2">
    <source>
        <dbReference type="ARBA" id="ARBA00023125"/>
    </source>
</evidence>
<dbReference type="Proteomes" id="UP001597326">
    <property type="component" value="Unassembled WGS sequence"/>
</dbReference>
<dbReference type="PANTHER" id="PTHR44846">
    <property type="entry name" value="MANNOSYL-D-GLYCERATE TRANSPORT/METABOLISM SYSTEM REPRESSOR MNGR-RELATED"/>
    <property type="match status" value="1"/>
</dbReference>
<feature type="domain" description="HTH gntR-type" evidence="4">
    <location>
        <begin position="9"/>
        <end position="76"/>
    </location>
</feature>
<dbReference type="SUPFAM" id="SSF46785">
    <property type="entry name" value="Winged helix' DNA-binding domain"/>
    <property type="match status" value="1"/>
</dbReference>
<keyword evidence="6" id="KW-1185">Reference proteome</keyword>
<dbReference type="CDD" id="cd07377">
    <property type="entry name" value="WHTH_GntR"/>
    <property type="match status" value="1"/>
</dbReference>
<keyword evidence="1" id="KW-0805">Transcription regulation</keyword>
<evidence type="ECO:0000256" key="1">
    <source>
        <dbReference type="ARBA" id="ARBA00023015"/>
    </source>
</evidence>
<dbReference type="Gene3D" id="3.40.1410.10">
    <property type="entry name" value="Chorismate lyase-like"/>
    <property type="match status" value="1"/>
</dbReference>
<evidence type="ECO:0000256" key="3">
    <source>
        <dbReference type="ARBA" id="ARBA00023163"/>
    </source>
</evidence>
<sequence length="276" mass="30494">MSDEEAPITTKREQVRTILERRIREELHAGDAIASERELVQQLGVSRVTVRQAISDLVDAGVLERTQGKGTYVTGPQVNSRLHLMSFSREMRARGLQPRTEVLSAEAEPADERVAAALRIAVGDEVVRLERIRLADDTPMAHEVGWYPSAMFPDLLAHKLNFVYDLLADHYGVVATSGEQNVSAESADADRARILGIARRAPLLVTERSTYAGDRVMEYSTSWYRGDRYRIHSTIRPRESMADVLGGQGDGEPVDIADHAVVEAPPARRATGAVRA</sequence>
<organism evidence="5 6">
    <name type="scientific">Luteococcus peritonei</name>
    <dbReference type="NCBI Taxonomy" id="88874"/>
    <lineage>
        <taxon>Bacteria</taxon>
        <taxon>Bacillati</taxon>
        <taxon>Actinomycetota</taxon>
        <taxon>Actinomycetes</taxon>
        <taxon>Propionibacteriales</taxon>
        <taxon>Propionibacteriaceae</taxon>
        <taxon>Luteococcus</taxon>
    </lineage>
</organism>
<evidence type="ECO:0000313" key="5">
    <source>
        <dbReference type="EMBL" id="MFD1889375.1"/>
    </source>
</evidence>
<comment type="caution">
    <text evidence="5">The sequence shown here is derived from an EMBL/GenBank/DDBJ whole genome shotgun (WGS) entry which is preliminary data.</text>
</comment>
<keyword evidence="3" id="KW-0804">Transcription</keyword>
<dbReference type="InterPro" id="IPR000524">
    <property type="entry name" value="Tscrpt_reg_HTH_GntR"/>
</dbReference>
<reference evidence="6" key="1">
    <citation type="journal article" date="2019" name="Int. J. Syst. Evol. Microbiol.">
        <title>The Global Catalogue of Microorganisms (GCM) 10K type strain sequencing project: providing services to taxonomists for standard genome sequencing and annotation.</title>
        <authorList>
            <consortium name="The Broad Institute Genomics Platform"/>
            <consortium name="The Broad Institute Genome Sequencing Center for Infectious Disease"/>
            <person name="Wu L."/>
            <person name="Ma J."/>
        </authorList>
    </citation>
    <scope>NUCLEOTIDE SEQUENCE [LARGE SCALE GENOMIC DNA]</scope>
    <source>
        <strain evidence="6">CAIM 431</strain>
    </source>
</reference>
<evidence type="ECO:0000313" key="6">
    <source>
        <dbReference type="Proteomes" id="UP001597326"/>
    </source>
</evidence>
<dbReference type="Pfam" id="PF07702">
    <property type="entry name" value="UTRA"/>
    <property type="match status" value="1"/>
</dbReference>
<protein>
    <submittedName>
        <fullName evidence="5">GntR family transcriptional regulator</fullName>
    </submittedName>
</protein>
<dbReference type="InterPro" id="IPR028978">
    <property type="entry name" value="Chorismate_lyase_/UTRA_dom_sf"/>
</dbReference>
<dbReference type="PROSITE" id="PS50949">
    <property type="entry name" value="HTH_GNTR"/>
    <property type="match status" value="1"/>
</dbReference>
<dbReference type="InterPro" id="IPR050679">
    <property type="entry name" value="Bact_HTH_transcr_reg"/>
</dbReference>
<dbReference type="InterPro" id="IPR011663">
    <property type="entry name" value="UTRA"/>
</dbReference>
<name>A0ABW4RSZ2_9ACTN</name>
<dbReference type="InterPro" id="IPR036388">
    <property type="entry name" value="WH-like_DNA-bd_sf"/>
</dbReference>
<dbReference type="RefSeq" id="WP_343872397.1">
    <property type="nucleotide sequence ID" value="NZ_BAAAIX010000007.1"/>
</dbReference>
<keyword evidence="2" id="KW-0238">DNA-binding</keyword>
<accession>A0ABW4RSZ2</accession>